<comment type="similarity">
    <text evidence="1">Belongs to the yippee family.</text>
</comment>
<evidence type="ECO:0000256" key="3">
    <source>
        <dbReference type="ARBA" id="ARBA00022833"/>
    </source>
</evidence>
<dbReference type="InterPro" id="IPR034751">
    <property type="entry name" value="Yippee"/>
</dbReference>
<feature type="domain" description="Yippee" evidence="5">
    <location>
        <begin position="38"/>
        <end position="135"/>
    </location>
</feature>
<dbReference type="InterPro" id="IPR004910">
    <property type="entry name" value="Yippee/Mis18/Cereblon"/>
</dbReference>
<dbReference type="PANTHER" id="PTHR13848">
    <property type="entry name" value="PROTEIN YIPPEE-LIKE CG15309-RELATED"/>
    <property type="match status" value="1"/>
</dbReference>
<evidence type="ECO:0000313" key="7">
    <source>
        <dbReference type="Proteomes" id="UP001165060"/>
    </source>
</evidence>
<dbReference type="Pfam" id="PF03226">
    <property type="entry name" value="Yippee-Mis18"/>
    <property type="match status" value="1"/>
</dbReference>
<dbReference type="Proteomes" id="UP001165060">
    <property type="component" value="Unassembled WGS sequence"/>
</dbReference>
<evidence type="ECO:0000259" key="5">
    <source>
        <dbReference type="PROSITE" id="PS51792"/>
    </source>
</evidence>
<dbReference type="PROSITE" id="PS51792">
    <property type="entry name" value="YIPPEE"/>
    <property type="match status" value="1"/>
</dbReference>
<reference evidence="6 7" key="1">
    <citation type="journal article" date="2023" name="Commun. Biol.">
        <title>Genome analysis of Parmales, the sister group of diatoms, reveals the evolutionary specialization of diatoms from phago-mixotrophs to photoautotrophs.</title>
        <authorList>
            <person name="Ban H."/>
            <person name="Sato S."/>
            <person name="Yoshikawa S."/>
            <person name="Yamada K."/>
            <person name="Nakamura Y."/>
            <person name="Ichinomiya M."/>
            <person name="Sato N."/>
            <person name="Blanc-Mathieu R."/>
            <person name="Endo H."/>
            <person name="Kuwata A."/>
            <person name="Ogata H."/>
        </authorList>
    </citation>
    <scope>NUCLEOTIDE SEQUENCE [LARGE SCALE GENOMIC DNA]</scope>
</reference>
<feature type="region of interest" description="Disordered" evidence="4">
    <location>
        <begin position="1"/>
        <end position="24"/>
    </location>
</feature>
<dbReference type="InterPro" id="IPR039058">
    <property type="entry name" value="Yippee_fam"/>
</dbReference>
<accession>A0ABQ6MWK3</accession>
<protein>
    <recommendedName>
        <fullName evidence="5">Yippee domain-containing protein</fullName>
    </recommendedName>
</protein>
<evidence type="ECO:0000256" key="1">
    <source>
        <dbReference type="ARBA" id="ARBA00005613"/>
    </source>
</evidence>
<proteinExistence type="inferred from homology"/>
<feature type="compositionally biased region" description="Pro residues" evidence="4">
    <location>
        <begin position="8"/>
        <end position="24"/>
    </location>
</feature>
<evidence type="ECO:0000256" key="4">
    <source>
        <dbReference type="SAM" id="MobiDB-lite"/>
    </source>
</evidence>
<keyword evidence="7" id="KW-1185">Reference proteome</keyword>
<name>A0ABQ6MWK3_9STRA</name>
<sequence>MSLSSPPSTSPPSSSPPSSSPPLGPAQPPLPLFLVGPRVYACGTCRTHLTSHDDIISKSFHGRTGRAYLFDSAVNVNMGPPADRLLITGLHSVCDIFCVRCRAIVGWTYIRAYEQSQQYKEGKFILEKSRVRLEECSEFQKPTGVSSQDNWRKRTMSWGDSDAGTVYEYGAAKAPRADGDV</sequence>
<evidence type="ECO:0000256" key="2">
    <source>
        <dbReference type="ARBA" id="ARBA00022723"/>
    </source>
</evidence>
<keyword evidence="2" id="KW-0479">Metal-binding</keyword>
<dbReference type="EMBL" id="BRYB01003286">
    <property type="protein sequence ID" value="GMI34141.1"/>
    <property type="molecule type" value="Genomic_DNA"/>
</dbReference>
<gene>
    <name evidence="6" type="ORF">TeGR_g14856</name>
</gene>
<comment type="caution">
    <text evidence="6">The sequence shown here is derived from an EMBL/GenBank/DDBJ whole genome shotgun (WGS) entry which is preliminary data.</text>
</comment>
<organism evidence="6 7">
    <name type="scientific">Tetraparma gracilis</name>
    <dbReference type="NCBI Taxonomy" id="2962635"/>
    <lineage>
        <taxon>Eukaryota</taxon>
        <taxon>Sar</taxon>
        <taxon>Stramenopiles</taxon>
        <taxon>Ochrophyta</taxon>
        <taxon>Bolidophyceae</taxon>
        <taxon>Parmales</taxon>
        <taxon>Triparmaceae</taxon>
        <taxon>Tetraparma</taxon>
    </lineage>
</organism>
<evidence type="ECO:0000313" key="6">
    <source>
        <dbReference type="EMBL" id="GMI34141.1"/>
    </source>
</evidence>
<keyword evidence="3" id="KW-0862">Zinc</keyword>